<reference evidence="2" key="1">
    <citation type="submission" date="2021-01" db="EMBL/GenBank/DDBJ databases">
        <authorList>
            <person name="Corre E."/>
            <person name="Pelletier E."/>
            <person name="Niang G."/>
            <person name="Scheremetjew M."/>
            <person name="Finn R."/>
            <person name="Kale V."/>
            <person name="Holt S."/>
            <person name="Cochrane G."/>
            <person name="Meng A."/>
            <person name="Brown T."/>
            <person name="Cohen L."/>
        </authorList>
    </citation>
    <scope>NUCLEOTIDE SEQUENCE</scope>
    <source>
        <strain evidence="2">Pop2</strain>
    </source>
</reference>
<evidence type="ECO:0000313" key="2">
    <source>
        <dbReference type="EMBL" id="CAD9313952.1"/>
    </source>
</evidence>
<accession>A0A7S1VZ61</accession>
<feature type="compositionally biased region" description="Polar residues" evidence="1">
    <location>
        <begin position="357"/>
        <end position="368"/>
    </location>
</feature>
<gene>
    <name evidence="2" type="ORF">DBRI1063_LOCUS358</name>
</gene>
<sequence length="400" mass="41831">MMQSTGAADEDQKWSARFPVYQMDFTSVAAGKRIATSKRRVKWRFGFSNADAIDAGQTGTSCRGREHDVTIVWSISSGKRLILVDGQEVHYSTVRSNILEHSWTMKGNHVLKVLAYAVPPKDVAGARQYDLSVDGQSFFHMPKVFELGLKGPPSALARTPGVISAADRTEIAPPSSKRQERDDLQKAIEASLEESRSHLQRTAIGDDEKAPATEPPKVDAITPAPAPEATKASDYGDLLDFGFDTAPVSAPSSSMVSSIAAHNSSLVVQDDPFLSALAPAPAQTQAASSSASSLLDFGGFDSAPTPAPVPAPQPADNPFAQLAVSEPAAPQSAVTELAGSQPAASQPVASEPAAPQLTVSEPAASQSAVDPFTASISAPAASMTQSLISNEPSGVSSNRP</sequence>
<proteinExistence type="predicted"/>
<protein>
    <submittedName>
        <fullName evidence="2">Uncharacterized protein</fullName>
    </submittedName>
</protein>
<evidence type="ECO:0000256" key="1">
    <source>
        <dbReference type="SAM" id="MobiDB-lite"/>
    </source>
</evidence>
<dbReference type="EMBL" id="HBGN01000574">
    <property type="protein sequence ID" value="CAD9313952.1"/>
    <property type="molecule type" value="Transcribed_RNA"/>
</dbReference>
<feature type="region of interest" description="Disordered" evidence="1">
    <location>
        <begin position="193"/>
        <end position="233"/>
    </location>
</feature>
<dbReference type="AlphaFoldDB" id="A0A7S1VZ61"/>
<name>A0A7S1VZ61_9STRA</name>
<feature type="region of interest" description="Disordered" evidence="1">
    <location>
        <begin position="297"/>
        <end position="370"/>
    </location>
</feature>
<feature type="compositionally biased region" description="Pro residues" evidence="1">
    <location>
        <begin position="305"/>
        <end position="315"/>
    </location>
</feature>
<organism evidence="2">
    <name type="scientific">Ditylum brightwellii</name>
    <dbReference type="NCBI Taxonomy" id="49249"/>
    <lineage>
        <taxon>Eukaryota</taxon>
        <taxon>Sar</taxon>
        <taxon>Stramenopiles</taxon>
        <taxon>Ochrophyta</taxon>
        <taxon>Bacillariophyta</taxon>
        <taxon>Mediophyceae</taxon>
        <taxon>Lithodesmiophycidae</taxon>
        <taxon>Lithodesmiales</taxon>
        <taxon>Lithodesmiaceae</taxon>
        <taxon>Ditylum</taxon>
    </lineage>
</organism>